<dbReference type="PROSITE" id="PS50928">
    <property type="entry name" value="ABC_TM1"/>
    <property type="match status" value="1"/>
</dbReference>
<evidence type="ECO:0000256" key="5">
    <source>
        <dbReference type="ARBA" id="ARBA00022989"/>
    </source>
</evidence>
<feature type="transmembrane region" description="Helical" evidence="7">
    <location>
        <begin position="112"/>
        <end position="131"/>
    </location>
</feature>
<accession>A0A268FCC3</accession>
<dbReference type="PANTHER" id="PTHR43744:SF6">
    <property type="entry name" value="ABC TRANSPORTER PERMEASE PROTEIN YESQ-RELATED"/>
    <property type="match status" value="1"/>
</dbReference>
<evidence type="ECO:0000256" key="4">
    <source>
        <dbReference type="ARBA" id="ARBA00022692"/>
    </source>
</evidence>
<dbReference type="InterPro" id="IPR035906">
    <property type="entry name" value="MetI-like_sf"/>
</dbReference>
<evidence type="ECO:0000256" key="2">
    <source>
        <dbReference type="ARBA" id="ARBA00022448"/>
    </source>
</evidence>
<evidence type="ECO:0000256" key="6">
    <source>
        <dbReference type="ARBA" id="ARBA00023136"/>
    </source>
</evidence>
<dbReference type="Proteomes" id="UP000216961">
    <property type="component" value="Unassembled WGS sequence"/>
</dbReference>
<dbReference type="Gene3D" id="1.10.3720.10">
    <property type="entry name" value="MetI-like"/>
    <property type="match status" value="1"/>
</dbReference>
<dbReference type="AlphaFoldDB" id="A0A268FCC3"/>
<dbReference type="PANTHER" id="PTHR43744">
    <property type="entry name" value="ABC TRANSPORTER PERMEASE PROTEIN MG189-RELATED-RELATED"/>
    <property type="match status" value="1"/>
</dbReference>
<evidence type="ECO:0000313" key="8">
    <source>
        <dbReference type="EMBL" id="PAD83014.1"/>
    </source>
</evidence>
<dbReference type="EMBL" id="NPBQ01000072">
    <property type="protein sequence ID" value="PAD83014.1"/>
    <property type="molecule type" value="Genomic_DNA"/>
</dbReference>
<dbReference type="GO" id="GO:0005886">
    <property type="term" value="C:plasma membrane"/>
    <property type="evidence" value="ECO:0007669"/>
    <property type="project" value="UniProtKB-SubCell"/>
</dbReference>
<comment type="caution">
    <text evidence="8">The sequence shown here is derived from an EMBL/GenBank/DDBJ whole genome shotgun (WGS) entry which is preliminary data.</text>
</comment>
<dbReference type="SUPFAM" id="SSF161098">
    <property type="entry name" value="MetI-like"/>
    <property type="match status" value="1"/>
</dbReference>
<evidence type="ECO:0000256" key="1">
    <source>
        <dbReference type="ARBA" id="ARBA00004651"/>
    </source>
</evidence>
<sequence>MGLLRVKGGLIKVETIKQATNNVIEPDIRPTIEKKRKKIRPKKILFHLITSIIAIIMLYPVIWLIVSSFKESSSIFVTAHSLIPEKFIWTNYADGWQGIAGQSFGTFIKNSLIIVGLSTIGAVVSSALIAYGFARIQFKGKSFWFACMMVTMMLPHEVLMIPQYIIFAKIGWINSFKPIVVPQFFGHAFFIFLIVQFIRTIPVELDEAARIDGCGRFSIFFRIILPLITPALATSAIFSFYWKWEDLINPVLYLNKAELYPVSLALKLFLDTESASNWGAMFAMSVVSLLPVILIFFLFQKYIVEGISTSGLK</sequence>
<dbReference type="InterPro" id="IPR000515">
    <property type="entry name" value="MetI-like"/>
</dbReference>
<evidence type="ECO:0000256" key="3">
    <source>
        <dbReference type="ARBA" id="ARBA00022475"/>
    </source>
</evidence>
<keyword evidence="5 7" id="KW-1133">Transmembrane helix</keyword>
<evidence type="ECO:0000313" key="9">
    <source>
        <dbReference type="Proteomes" id="UP000216961"/>
    </source>
</evidence>
<dbReference type="GO" id="GO:0055085">
    <property type="term" value="P:transmembrane transport"/>
    <property type="evidence" value="ECO:0007669"/>
    <property type="project" value="InterPro"/>
</dbReference>
<feature type="transmembrane region" description="Helical" evidence="7">
    <location>
        <begin position="143"/>
        <end position="167"/>
    </location>
</feature>
<organism evidence="8 9">
    <name type="scientific">Niallia circulans</name>
    <name type="common">Bacillus circulans</name>
    <dbReference type="NCBI Taxonomy" id="1397"/>
    <lineage>
        <taxon>Bacteria</taxon>
        <taxon>Bacillati</taxon>
        <taxon>Bacillota</taxon>
        <taxon>Bacilli</taxon>
        <taxon>Bacillales</taxon>
        <taxon>Bacillaceae</taxon>
        <taxon>Niallia</taxon>
    </lineage>
</organism>
<keyword evidence="4 7" id="KW-0812">Transmembrane</keyword>
<keyword evidence="3" id="KW-1003">Cell membrane</keyword>
<feature type="transmembrane region" description="Helical" evidence="7">
    <location>
        <begin position="44"/>
        <end position="66"/>
    </location>
</feature>
<reference evidence="8 9" key="1">
    <citation type="submission" date="2017-07" db="EMBL/GenBank/DDBJ databases">
        <title>Isolation and whole genome analysis of endospore-forming bacteria from heroin.</title>
        <authorList>
            <person name="Kalinowski J."/>
            <person name="Ahrens B."/>
            <person name="Al-Dilaimi A."/>
            <person name="Winkler A."/>
            <person name="Wibberg D."/>
            <person name="Schleenbecker U."/>
            <person name="Ruckert C."/>
            <person name="Wolfel R."/>
            <person name="Grass G."/>
        </authorList>
    </citation>
    <scope>NUCLEOTIDE SEQUENCE [LARGE SCALE GENOMIC DNA]</scope>
    <source>
        <strain evidence="8 9">7521-2</strain>
    </source>
</reference>
<comment type="similarity">
    <text evidence="7">Belongs to the binding-protein-dependent transport system permease family.</text>
</comment>
<gene>
    <name evidence="8" type="ORF">CHH57_11935</name>
</gene>
<dbReference type="KEGG" id="bcir:C2I06_13030"/>
<evidence type="ECO:0000256" key="7">
    <source>
        <dbReference type="RuleBase" id="RU363032"/>
    </source>
</evidence>
<feature type="transmembrane region" description="Helical" evidence="7">
    <location>
        <begin position="278"/>
        <end position="299"/>
    </location>
</feature>
<comment type="subcellular location">
    <subcellularLocation>
        <location evidence="1 7">Cell membrane</location>
        <topology evidence="1 7">Multi-pass membrane protein</topology>
    </subcellularLocation>
</comment>
<dbReference type="Pfam" id="PF00528">
    <property type="entry name" value="BPD_transp_1"/>
    <property type="match status" value="1"/>
</dbReference>
<proteinExistence type="inferred from homology"/>
<dbReference type="CDD" id="cd06261">
    <property type="entry name" value="TM_PBP2"/>
    <property type="match status" value="1"/>
</dbReference>
<keyword evidence="6 7" id="KW-0472">Membrane</keyword>
<feature type="transmembrane region" description="Helical" evidence="7">
    <location>
        <begin position="179"/>
        <end position="198"/>
    </location>
</feature>
<protein>
    <submittedName>
        <fullName evidence="8">ABC transporter permease</fullName>
    </submittedName>
</protein>
<keyword evidence="2 7" id="KW-0813">Transport</keyword>
<name>A0A268FCC3_NIACI</name>
<feature type="transmembrane region" description="Helical" evidence="7">
    <location>
        <begin position="219"/>
        <end position="242"/>
    </location>
</feature>